<dbReference type="GO" id="GO:0015648">
    <property type="term" value="F:lipid-linked peptidoglycan transporter activity"/>
    <property type="evidence" value="ECO:0007669"/>
    <property type="project" value="TreeGrafter"/>
</dbReference>
<dbReference type="RefSeq" id="WP_047914232.1">
    <property type="nucleotide sequence ID" value="NZ_CP118101.1"/>
</dbReference>
<proteinExistence type="predicted"/>
<dbReference type="PANTHER" id="PTHR30474:SF1">
    <property type="entry name" value="PEPTIDOGLYCAN GLYCOSYLTRANSFERASE MRDB"/>
    <property type="match status" value="1"/>
</dbReference>
<dbReference type="GO" id="GO:0005886">
    <property type="term" value="C:plasma membrane"/>
    <property type="evidence" value="ECO:0007669"/>
    <property type="project" value="TreeGrafter"/>
</dbReference>
<evidence type="ECO:0000313" key="7">
    <source>
        <dbReference type="EMBL" id="WDH84818.1"/>
    </source>
</evidence>
<feature type="transmembrane region" description="Helical" evidence="6">
    <location>
        <begin position="314"/>
        <end position="336"/>
    </location>
</feature>
<organism evidence="7 8">
    <name type="scientific">Paenibacillus urinalis</name>
    <dbReference type="NCBI Taxonomy" id="521520"/>
    <lineage>
        <taxon>Bacteria</taxon>
        <taxon>Bacillati</taxon>
        <taxon>Bacillota</taxon>
        <taxon>Bacilli</taxon>
        <taxon>Bacillales</taxon>
        <taxon>Paenibacillaceae</taxon>
        <taxon>Paenibacillus</taxon>
    </lineage>
</organism>
<feature type="transmembrane region" description="Helical" evidence="6">
    <location>
        <begin position="70"/>
        <end position="88"/>
    </location>
</feature>
<dbReference type="EMBL" id="CP118101">
    <property type="protein sequence ID" value="WDH84818.1"/>
    <property type="molecule type" value="Genomic_DNA"/>
</dbReference>
<feature type="transmembrane region" description="Helical" evidence="6">
    <location>
        <begin position="108"/>
        <end position="125"/>
    </location>
</feature>
<dbReference type="Pfam" id="PF01098">
    <property type="entry name" value="FTSW_RODA_SPOVE"/>
    <property type="match status" value="1"/>
</dbReference>
<dbReference type="InterPro" id="IPR001182">
    <property type="entry name" value="FtsW/RodA"/>
</dbReference>
<evidence type="ECO:0000256" key="5">
    <source>
        <dbReference type="ARBA" id="ARBA00023136"/>
    </source>
</evidence>
<feature type="transmembrane region" description="Helical" evidence="6">
    <location>
        <begin position="132"/>
        <end position="150"/>
    </location>
</feature>
<evidence type="ECO:0000256" key="4">
    <source>
        <dbReference type="ARBA" id="ARBA00022989"/>
    </source>
</evidence>
<comment type="subcellular location">
    <subcellularLocation>
        <location evidence="1">Membrane</location>
        <topology evidence="1">Multi-pass membrane protein</topology>
    </subcellularLocation>
</comment>
<accession>A0AAX3N6J0</accession>
<keyword evidence="3" id="KW-0133">Cell shape</keyword>
<dbReference type="GO" id="GO:0051301">
    <property type="term" value="P:cell division"/>
    <property type="evidence" value="ECO:0007669"/>
    <property type="project" value="InterPro"/>
</dbReference>
<dbReference type="GO" id="GO:0032153">
    <property type="term" value="C:cell division site"/>
    <property type="evidence" value="ECO:0007669"/>
    <property type="project" value="TreeGrafter"/>
</dbReference>
<reference evidence="7" key="1">
    <citation type="submission" date="2023-02" db="EMBL/GenBank/DDBJ databases">
        <title>Pathogen: clinical or host-associated sample.</title>
        <authorList>
            <person name="Hergert J."/>
            <person name="Casey R."/>
            <person name="Wagner J."/>
            <person name="Young E.L."/>
            <person name="Oakeson K.F."/>
        </authorList>
    </citation>
    <scope>NUCLEOTIDE SEQUENCE</scope>
    <source>
        <strain evidence="7">2022CK-00830</strain>
    </source>
</reference>
<feature type="transmembrane region" description="Helical" evidence="6">
    <location>
        <begin position="180"/>
        <end position="199"/>
    </location>
</feature>
<feature type="transmembrane region" description="Helical" evidence="6">
    <location>
        <begin position="282"/>
        <end position="302"/>
    </location>
</feature>
<protein>
    <submittedName>
        <fullName evidence="7">FtsW/RodA/SpoVE family cell cycle protein</fullName>
    </submittedName>
</protein>
<keyword evidence="5 6" id="KW-0472">Membrane</keyword>
<evidence type="ECO:0000256" key="3">
    <source>
        <dbReference type="ARBA" id="ARBA00022960"/>
    </source>
</evidence>
<feature type="transmembrane region" description="Helical" evidence="6">
    <location>
        <begin position="348"/>
        <end position="372"/>
    </location>
</feature>
<feature type="transmembrane region" description="Helical" evidence="6">
    <location>
        <begin position="12"/>
        <end position="33"/>
    </location>
</feature>
<feature type="transmembrane region" description="Helical" evidence="6">
    <location>
        <begin position="156"/>
        <end position="173"/>
    </location>
</feature>
<evidence type="ECO:0000256" key="1">
    <source>
        <dbReference type="ARBA" id="ARBA00004141"/>
    </source>
</evidence>
<dbReference type="PANTHER" id="PTHR30474">
    <property type="entry name" value="CELL CYCLE PROTEIN"/>
    <property type="match status" value="1"/>
</dbReference>
<sequence length="396" mass="44216">MLSHLKKIDWTIVIILCFFMVASILLIHSGIQSDPIMAGSDKTMLLYYILGFVVLFGTAFVNYKLFIKYHWILFTAGLLLLLYVAFFGDVINGAKGWISLGPVNVQPAEVFKFILILSLAAIVAAKQRELFFWKDVVPISLLTFVPFAFVMVQNDMGNALCYVVILLGILWIGNMKNIHTLLIMLLIAVLVYGGIKSYIGFHDQITSFLTDIDKEHWLDRFDAWLLPDEASKDATYHTNNAKLAIASGGLFGKGFLSGAYVQSGFVPYTYSDSIIVVAAEEFGFLGVSVILFLYFIIVHRLITIALECKSSEGPVIIVGIVSMLLYQIFENIGMFIGLMPLTGITLPFLSFGGSSLLINMACMGVVLSIRLYDEEPEELFMNPHPSYLMEQKERSL</sequence>
<evidence type="ECO:0000256" key="6">
    <source>
        <dbReference type="SAM" id="Phobius"/>
    </source>
</evidence>
<feature type="transmembrane region" description="Helical" evidence="6">
    <location>
        <begin position="45"/>
        <end position="63"/>
    </location>
</feature>
<dbReference type="GO" id="GO:0008360">
    <property type="term" value="P:regulation of cell shape"/>
    <property type="evidence" value="ECO:0007669"/>
    <property type="project" value="UniProtKB-KW"/>
</dbReference>
<dbReference type="AlphaFoldDB" id="A0AAX3N6J0"/>
<evidence type="ECO:0000256" key="2">
    <source>
        <dbReference type="ARBA" id="ARBA00022692"/>
    </source>
</evidence>
<keyword evidence="4 6" id="KW-1133">Transmembrane helix</keyword>
<gene>
    <name evidence="7" type="ORF">PUW23_11630</name>
</gene>
<dbReference type="Proteomes" id="UP001220962">
    <property type="component" value="Chromosome"/>
</dbReference>
<keyword evidence="2 6" id="KW-0812">Transmembrane</keyword>
<name>A0AAX3N6J0_9BACL</name>
<evidence type="ECO:0000313" key="8">
    <source>
        <dbReference type="Proteomes" id="UP001220962"/>
    </source>
</evidence>